<feature type="domain" description="HTH arsR-type" evidence="5">
    <location>
        <begin position="8"/>
        <end position="102"/>
    </location>
</feature>
<dbReference type="InterPro" id="IPR036388">
    <property type="entry name" value="WH-like_DNA-bd_sf"/>
</dbReference>
<accession>A0A329R679</accession>
<evidence type="ECO:0000313" key="7">
    <source>
        <dbReference type="Proteomes" id="UP000250462"/>
    </source>
</evidence>
<dbReference type="PRINTS" id="PR00778">
    <property type="entry name" value="HTHARSR"/>
</dbReference>
<sequence length="134" mass="14342">MVDPVEARPRAAHHAAVLLFHSLSDSARLEIIKLLSDRERRVVDLTDELGLAQSTVSAHLACLRSAGLVEAHPHGRSTYYAVAVPELWELLATAETVLAATGSPVSLCPEHHRAGPVGGCEPTRSAEETSVRAH</sequence>
<keyword evidence="3" id="KW-0804">Transcription</keyword>
<evidence type="ECO:0000256" key="2">
    <source>
        <dbReference type="ARBA" id="ARBA00023125"/>
    </source>
</evidence>
<reference evidence="6 7" key="1">
    <citation type="submission" date="2018-06" db="EMBL/GenBank/DDBJ databases">
        <title>Phytoactinopolyspora halophila sp. nov., a novel halophilic actinomycete isolated from a saline soil in China.</title>
        <authorList>
            <person name="Tang S.-K."/>
        </authorList>
    </citation>
    <scope>NUCLEOTIDE SEQUENCE [LARGE SCALE GENOMIC DNA]</scope>
    <source>
        <strain evidence="6 7">YIM 96934</strain>
    </source>
</reference>
<dbReference type="InterPro" id="IPR001845">
    <property type="entry name" value="HTH_ArsR_DNA-bd_dom"/>
</dbReference>
<evidence type="ECO:0000313" key="6">
    <source>
        <dbReference type="EMBL" id="RAW18942.1"/>
    </source>
</evidence>
<dbReference type="AlphaFoldDB" id="A0A329R679"/>
<gene>
    <name evidence="6" type="ORF">DPM12_00625</name>
</gene>
<dbReference type="SUPFAM" id="SSF46785">
    <property type="entry name" value="Winged helix' DNA-binding domain"/>
    <property type="match status" value="1"/>
</dbReference>
<feature type="compositionally biased region" description="Basic and acidic residues" evidence="4">
    <location>
        <begin position="124"/>
        <end position="134"/>
    </location>
</feature>
<keyword evidence="1" id="KW-0805">Transcription regulation</keyword>
<dbReference type="PANTHER" id="PTHR33154">
    <property type="entry name" value="TRANSCRIPTIONAL REGULATOR, ARSR FAMILY"/>
    <property type="match status" value="1"/>
</dbReference>
<evidence type="ECO:0000256" key="3">
    <source>
        <dbReference type="ARBA" id="ARBA00023163"/>
    </source>
</evidence>
<dbReference type="PANTHER" id="PTHR33154:SF33">
    <property type="entry name" value="TRANSCRIPTIONAL REPRESSOR SDPR"/>
    <property type="match status" value="1"/>
</dbReference>
<proteinExistence type="predicted"/>
<comment type="caution">
    <text evidence="6">The sequence shown here is derived from an EMBL/GenBank/DDBJ whole genome shotgun (WGS) entry which is preliminary data.</text>
</comment>
<dbReference type="EMBL" id="QMIG01000001">
    <property type="protein sequence ID" value="RAW18942.1"/>
    <property type="molecule type" value="Genomic_DNA"/>
</dbReference>
<dbReference type="OrthoDB" id="3401849at2"/>
<dbReference type="InterPro" id="IPR036390">
    <property type="entry name" value="WH_DNA-bd_sf"/>
</dbReference>
<dbReference type="GO" id="GO:0003700">
    <property type="term" value="F:DNA-binding transcription factor activity"/>
    <property type="evidence" value="ECO:0007669"/>
    <property type="project" value="InterPro"/>
</dbReference>
<evidence type="ECO:0000259" key="5">
    <source>
        <dbReference type="PROSITE" id="PS50987"/>
    </source>
</evidence>
<dbReference type="CDD" id="cd00090">
    <property type="entry name" value="HTH_ARSR"/>
    <property type="match status" value="1"/>
</dbReference>
<evidence type="ECO:0000256" key="4">
    <source>
        <dbReference type="SAM" id="MobiDB-lite"/>
    </source>
</evidence>
<dbReference type="Gene3D" id="1.10.10.10">
    <property type="entry name" value="Winged helix-like DNA-binding domain superfamily/Winged helix DNA-binding domain"/>
    <property type="match status" value="1"/>
</dbReference>
<dbReference type="GO" id="GO:0003677">
    <property type="term" value="F:DNA binding"/>
    <property type="evidence" value="ECO:0007669"/>
    <property type="project" value="UniProtKB-KW"/>
</dbReference>
<dbReference type="InterPro" id="IPR011991">
    <property type="entry name" value="ArsR-like_HTH"/>
</dbReference>
<dbReference type="NCBIfam" id="NF033788">
    <property type="entry name" value="HTH_metalloreg"/>
    <property type="match status" value="1"/>
</dbReference>
<dbReference type="Pfam" id="PF01022">
    <property type="entry name" value="HTH_5"/>
    <property type="match status" value="1"/>
</dbReference>
<dbReference type="Proteomes" id="UP000250462">
    <property type="component" value="Unassembled WGS sequence"/>
</dbReference>
<keyword evidence="2" id="KW-0238">DNA-binding</keyword>
<dbReference type="RefSeq" id="WP_112256653.1">
    <property type="nucleotide sequence ID" value="NZ_QMIG01000001.1"/>
</dbReference>
<evidence type="ECO:0000256" key="1">
    <source>
        <dbReference type="ARBA" id="ARBA00023015"/>
    </source>
</evidence>
<dbReference type="PROSITE" id="PS50987">
    <property type="entry name" value="HTH_ARSR_2"/>
    <property type="match status" value="1"/>
</dbReference>
<organism evidence="6 7">
    <name type="scientific">Phytoactinopolyspora halophila</name>
    <dbReference type="NCBI Taxonomy" id="1981511"/>
    <lineage>
        <taxon>Bacteria</taxon>
        <taxon>Bacillati</taxon>
        <taxon>Actinomycetota</taxon>
        <taxon>Actinomycetes</taxon>
        <taxon>Jiangellales</taxon>
        <taxon>Jiangellaceae</taxon>
        <taxon>Phytoactinopolyspora</taxon>
    </lineage>
</organism>
<protein>
    <submittedName>
        <fullName evidence="6">Transcriptional regulator</fullName>
    </submittedName>
</protein>
<dbReference type="InterPro" id="IPR051081">
    <property type="entry name" value="HTH_MetalResp_TranReg"/>
</dbReference>
<keyword evidence="7" id="KW-1185">Reference proteome</keyword>
<feature type="region of interest" description="Disordered" evidence="4">
    <location>
        <begin position="112"/>
        <end position="134"/>
    </location>
</feature>
<name>A0A329R679_9ACTN</name>
<dbReference type="SMART" id="SM00418">
    <property type="entry name" value="HTH_ARSR"/>
    <property type="match status" value="1"/>
</dbReference>